<feature type="chain" id="PRO_5041302195" description="Secreted protein" evidence="1">
    <location>
        <begin position="23"/>
        <end position="148"/>
    </location>
</feature>
<accession>A0AA38MJB7</accession>
<name>A0AA38MJB7_9CUCU</name>
<gene>
    <name evidence="2" type="ORF">Zmor_010030</name>
</gene>
<sequence>MRTGFHLSIHIIILVLVGHCSAKLEHNALYPRNAITWNRSFVSTPSGDCGTCLNRRNGNAGYKVTTSTRVKCLVVEADDRWMDGCVRCMVLPVRSFLHLWKTRFVRGFSRFEGAVDGKQSEKCSPTMSRANICLLWLHFSQTHIAKTI</sequence>
<dbReference type="EMBL" id="JALNTZ010000003">
    <property type="protein sequence ID" value="KAJ3658281.1"/>
    <property type="molecule type" value="Genomic_DNA"/>
</dbReference>
<feature type="signal peptide" evidence="1">
    <location>
        <begin position="1"/>
        <end position="22"/>
    </location>
</feature>
<evidence type="ECO:0000256" key="1">
    <source>
        <dbReference type="SAM" id="SignalP"/>
    </source>
</evidence>
<proteinExistence type="predicted"/>
<evidence type="ECO:0000313" key="3">
    <source>
        <dbReference type="Proteomes" id="UP001168821"/>
    </source>
</evidence>
<reference evidence="2" key="1">
    <citation type="journal article" date="2023" name="G3 (Bethesda)">
        <title>Whole genome assemblies of Zophobas morio and Tenebrio molitor.</title>
        <authorList>
            <person name="Kaur S."/>
            <person name="Stinson S.A."/>
            <person name="diCenzo G.C."/>
        </authorList>
    </citation>
    <scope>NUCLEOTIDE SEQUENCE</scope>
    <source>
        <strain evidence="2">QUZm001</strain>
    </source>
</reference>
<comment type="caution">
    <text evidence="2">The sequence shown here is derived from an EMBL/GenBank/DDBJ whole genome shotgun (WGS) entry which is preliminary data.</text>
</comment>
<dbReference type="AlphaFoldDB" id="A0AA38MJB7"/>
<keyword evidence="1" id="KW-0732">Signal</keyword>
<protein>
    <recommendedName>
        <fullName evidence="4">Secreted protein</fullName>
    </recommendedName>
</protein>
<dbReference type="Proteomes" id="UP001168821">
    <property type="component" value="Unassembled WGS sequence"/>
</dbReference>
<evidence type="ECO:0008006" key="4">
    <source>
        <dbReference type="Google" id="ProtNLM"/>
    </source>
</evidence>
<evidence type="ECO:0000313" key="2">
    <source>
        <dbReference type="EMBL" id="KAJ3658281.1"/>
    </source>
</evidence>
<keyword evidence="3" id="KW-1185">Reference proteome</keyword>
<organism evidence="2 3">
    <name type="scientific">Zophobas morio</name>
    <dbReference type="NCBI Taxonomy" id="2755281"/>
    <lineage>
        <taxon>Eukaryota</taxon>
        <taxon>Metazoa</taxon>
        <taxon>Ecdysozoa</taxon>
        <taxon>Arthropoda</taxon>
        <taxon>Hexapoda</taxon>
        <taxon>Insecta</taxon>
        <taxon>Pterygota</taxon>
        <taxon>Neoptera</taxon>
        <taxon>Endopterygota</taxon>
        <taxon>Coleoptera</taxon>
        <taxon>Polyphaga</taxon>
        <taxon>Cucujiformia</taxon>
        <taxon>Tenebrionidae</taxon>
        <taxon>Zophobas</taxon>
    </lineage>
</organism>